<dbReference type="InterPro" id="IPR011118">
    <property type="entry name" value="Tannase/feruloyl_esterase"/>
</dbReference>
<dbReference type="EC" id="3.1.1.-" evidence="8"/>
<accession>A0A7U2R005</accession>
<evidence type="ECO:0000313" key="9">
    <source>
        <dbReference type="EMBL" id="QRD91046.1"/>
    </source>
</evidence>
<proteinExistence type="inferred from homology"/>
<sequence length="546" mass="59445">MKRAILSQSPQFIFYCESKIKKMVVFSRTLFSLVAILVPIASASRCSPAFIVKPNLPGATILDIQAQERHNFSAVSLGPGTNEGGRYTISFCNITVTHTHAGWNDTIHTQVWLPLEEWNGRFQALGGGGYATGFGETYLTYAVASGFASASTYGGLPVTNGKDSMPTDLSWALSSENSVNWFLLEDYASKATSDMAVIGQQVTQSYYKKPANYSYFAGCSGGGRQGLQMAQKYPDLFDGILAVAPALNLQRFIPAGFWSSQVMNEINVYPLPCEVEAFTKAAVEACDRLDGVEDGIISDPDRCHVRAFDFVGKRYTCDGIQKSLSADSAKIIQAAWSGSHSVSEIDGWYGVNKDAALGTAYVSTKCSVNNTCYSSGSDLFGNWLRYLVAKDSNLSTSNMTQKEFFDALRSSNLEYSGMLGTNDPDLSRFKANGGKVIAWQGMADEVIPPLGTIAYYEEVLKHDPKAHDFYRFFEAPGVGHCYGGLGPVPNEAMSQLLEWVENGHAPAVLHATKGSNNTARHLCPYPLRQKYIGGDPRNATSFTCAK</sequence>
<dbReference type="VEuPathDB" id="FungiDB:F9C07_10157"/>
<comment type="similarity">
    <text evidence="1 8">Belongs to the tannase family.</text>
</comment>
<evidence type="ECO:0000256" key="4">
    <source>
        <dbReference type="ARBA" id="ARBA00022729"/>
    </source>
</evidence>
<keyword evidence="10" id="KW-1185">Reference proteome</keyword>
<dbReference type="GO" id="GO:0046872">
    <property type="term" value="F:metal ion binding"/>
    <property type="evidence" value="ECO:0007669"/>
    <property type="project" value="UniProtKB-KW"/>
</dbReference>
<keyword evidence="6" id="KW-0106">Calcium</keyword>
<keyword evidence="3" id="KW-0479">Metal-binding</keyword>
<evidence type="ECO:0000256" key="2">
    <source>
        <dbReference type="ARBA" id="ARBA00022487"/>
    </source>
</evidence>
<dbReference type="OMA" id="RYTISFC"/>
<reference evidence="10" key="1">
    <citation type="journal article" date="2021" name="G3 (Bethesda)">
        <title>Chromosome assembled and annotated genome sequence of Aspergillus flavus NRRL 3357.</title>
        <authorList>
            <person name="Skerker J.M."/>
            <person name="Pianalto K.M."/>
            <person name="Mondo S.J."/>
            <person name="Yang K."/>
            <person name="Arkin A.P."/>
            <person name="Keller N.P."/>
            <person name="Grigoriev I.V."/>
            <person name="Louise Glass N.L."/>
        </authorList>
    </citation>
    <scope>NUCLEOTIDE SEQUENCE [LARGE SCALE GENOMIC DNA]</scope>
    <source>
        <strain evidence="10">ATCC 200026 / FGSC A1120 / IAM 13836 / NRRL 3357 / JCM 12722 / SRRC 167</strain>
    </source>
</reference>
<evidence type="ECO:0000256" key="5">
    <source>
        <dbReference type="ARBA" id="ARBA00022801"/>
    </source>
</evidence>
<evidence type="ECO:0000256" key="1">
    <source>
        <dbReference type="ARBA" id="ARBA00006249"/>
    </source>
</evidence>
<dbReference type="InterPro" id="IPR029058">
    <property type="entry name" value="AB_hydrolase_fold"/>
</dbReference>
<keyword evidence="7" id="KW-1015">Disulfide bond</keyword>
<dbReference type="VEuPathDB" id="FungiDB:AFLA_011416"/>
<dbReference type="Proteomes" id="UP000596276">
    <property type="component" value="Chromosome 4"/>
</dbReference>
<organism evidence="9 10">
    <name type="scientific">Aspergillus flavus (strain ATCC 200026 / FGSC A1120 / IAM 13836 / NRRL 3357 / JCM 12722 / SRRC 167)</name>
    <dbReference type="NCBI Taxonomy" id="332952"/>
    <lineage>
        <taxon>Eukaryota</taxon>
        <taxon>Fungi</taxon>
        <taxon>Dikarya</taxon>
        <taxon>Ascomycota</taxon>
        <taxon>Pezizomycotina</taxon>
        <taxon>Eurotiomycetes</taxon>
        <taxon>Eurotiomycetidae</taxon>
        <taxon>Eurotiales</taxon>
        <taxon>Aspergillaceae</taxon>
        <taxon>Aspergillus</taxon>
        <taxon>Aspergillus subgen. Circumdati</taxon>
    </lineage>
</organism>
<name>A0A7U2R005_ASPFN</name>
<dbReference type="GO" id="GO:0030600">
    <property type="term" value="F:feruloyl esterase activity"/>
    <property type="evidence" value="ECO:0007669"/>
    <property type="project" value="UniProtKB-ARBA"/>
</dbReference>
<evidence type="ECO:0000256" key="3">
    <source>
        <dbReference type="ARBA" id="ARBA00022723"/>
    </source>
</evidence>
<dbReference type="PANTHER" id="PTHR33938:SF8">
    <property type="entry name" value="CARBOXYLIC ESTER HYDROLASE"/>
    <property type="match status" value="1"/>
</dbReference>
<evidence type="ECO:0000256" key="8">
    <source>
        <dbReference type="RuleBase" id="RU361238"/>
    </source>
</evidence>
<evidence type="ECO:0000313" key="10">
    <source>
        <dbReference type="Proteomes" id="UP000596276"/>
    </source>
</evidence>
<keyword evidence="5 8" id="KW-0378">Hydrolase</keyword>
<dbReference type="EMBL" id="CP044618">
    <property type="protein sequence ID" value="QRD91046.1"/>
    <property type="molecule type" value="Genomic_DNA"/>
</dbReference>
<evidence type="ECO:0000256" key="6">
    <source>
        <dbReference type="ARBA" id="ARBA00022837"/>
    </source>
</evidence>
<dbReference type="AlphaFoldDB" id="A0A7U2R005"/>
<dbReference type="PANTHER" id="PTHR33938">
    <property type="entry name" value="FERULOYL ESTERASE B-RELATED"/>
    <property type="match status" value="1"/>
</dbReference>
<protein>
    <recommendedName>
        <fullName evidence="8">Carboxylic ester hydrolase</fullName>
        <ecNumber evidence="8">3.1.1.-</ecNumber>
    </recommendedName>
</protein>
<dbReference type="SUPFAM" id="SSF53474">
    <property type="entry name" value="alpha/beta-Hydrolases"/>
    <property type="match status" value="1"/>
</dbReference>
<gene>
    <name evidence="9" type="ORF">F9C07_10157</name>
</gene>
<keyword evidence="2" id="KW-0719">Serine esterase</keyword>
<dbReference type="Pfam" id="PF07519">
    <property type="entry name" value="Tannase"/>
    <property type="match status" value="1"/>
</dbReference>
<dbReference type="Gene3D" id="3.40.50.1820">
    <property type="entry name" value="alpha/beta hydrolase"/>
    <property type="match status" value="1"/>
</dbReference>
<evidence type="ECO:0000256" key="7">
    <source>
        <dbReference type="ARBA" id="ARBA00023157"/>
    </source>
</evidence>
<keyword evidence="4" id="KW-0732">Signal</keyword>